<dbReference type="PROSITE" id="PS50893">
    <property type="entry name" value="ABC_TRANSPORTER_2"/>
    <property type="match status" value="2"/>
</dbReference>
<keyword evidence="9" id="KW-1185">Reference proteome</keyword>
<dbReference type="InterPro" id="IPR027417">
    <property type="entry name" value="P-loop_NTPase"/>
</dbReference>
<dbReference type="Proteomes" id="UP000199664">
    <property type="component" value="Unassembled WGS sequence"/>
</dbReference>
<dbReference type="CDD" id="cd03216">
    <property type="entry name" value="ABC_Carb_Monos_I"/>
    <property type="match status" value="1"/>
</dbReference>
<dbReference type="PANTHER" id="PTHR43790">
    <property type="entry name" value="CARBOHYDRATE TRANSPORT ATP-BINDING PROTEIN MG119-RELATED"/>
    <property type="match status" value="1"/>
</dbReference>
<dbReference type="SMART" id="SM00382">
    <property type="entry name" value="AAA"/>
    <property type="match status" value="2"/>
</dbReference>
<sequence length="517" mass="54146">MSAEGPAFAPVLALRGITKRFGALTANDAVDLTLHGGEIVALLGENGAGKTTLMNILLGHYLADQGEVSVASPEGELRPLPQGSPLAALNAGIGMVHQHFTLAENLTGFENIVLGLEPLFGLARGRRAMRRTVEALMARTGLVVRLDLRVAELGVGERQRIEILKALSRRTRILVLDEPTAVLTPQEAEGLFAALRALAAEGLGIVFISHKLDEVLALSQRLVVLRAGRKVADRPTVGADRALIAQLMVGEEVEVERPAPAQPGPAALELQRVSAGSGRTRLIEATLILRQGEIVGIAGVSGNGQSSLAGLVAGLLGPDSGIMTVLGRQGGASPAERRRDGVGRLAEDRHRDGMVGDMTVAENLVIERRGERPFSHLGLLRPKAIRAAAQDAIASYDIRCPGPDAPLRLLSGGNIQKLLLARALAGAPRLILANQPTRGLDIGATVSVHRRLREAAEAGAAVLLISEDLDELFALSHRIAVIHGGRLTPTADADRLSAAEIGLAMAGEAFSAFGAAA</sequence>
<dbReference type="SUPFAM" id="SSF52540">
    <property type="entry name" value="P-loop containing nucleoside triphosphate hydrolases"/>
    <property type="match status" value="2"/>
</dbReference>
<feature type="domain" description="ABC transporter" evidence="7">
    <location>
        <begin position="12"/>
        <end position="252"/>
    </location>
</feature>
<feature type="domain" description="ABC transporter" evidence="7">
    <location>
        <begin position="265"/>
        <end position="509"/>
    </location>
</feature>
<dbReference type="CDD" id="cd03215">
    <property type="entry name" value="ABC_Carb_Monos_II"/>
    <property type="match status" value="1"/>
</dbReference>
<evidence type="ECO:0000259" key="7">
    <source>
        <dbReference type="PROSITE" id="PS50893"/>
    </source>
</evidence>
<dbReference type="OrthoDB" id="9805029at2"/>
<name>A0A1H7T9K3_9HYPH</name>
<dbReference type="RefSeq" id="WP_091836893.1">
    <property type="nucleotide sequence ID" value="NZ_FOAN01000005.1"/>
</dbReference>
<evidence type="ECO:0000313" key="9">
    <source>
        <dbReference type="Proteomes" id="UP000199664"/>
    </source>
</evidence>
<dbReference type="EMBL" id="FOAN01000005">
    <property type="protein sequence ID" value="SEL81413.1"/>
    <property type="molecule type" value="Genomic_DNA"/>
</dbReference>
<dbReference type="PANTHER" id="PTHR43790:SF9">
    <property type="entry name" value="GALACTOFURANOSE TRANSPORTER ATP-BINDING PROTEIN YTFR"/>
    <property type="match status" value="1"/>
</dbReference>
<protein>
    <submittedName>
        <fullName evidence="8">Nucleoside ABC transporter ATP-binding protein</fullName>
    </submittedName>
</protein>
<proteinExistence type="inferred from homology"/>
<comment type="similarity">
    <text evidence="1">Belongs to the ABC transporter superfamily.</text>
</comment>
<reference evidence="9" key="1">
    <citation type="submission" date="2016-10" db="EMBL/GenBank/DDBJ databases">
        <authorList>
            <person name="Varghese N."/>
            <person name="Submissions S."/>
        </authorList>
    </citation>
    <scope>NUCLEOTIDE SEQUENCE [LARGE SCALE GENOMIC DNA]</scope>
    <source>
        <strain evidence="9">LMG 26383,CCUG 61248,R- 45681</strain>
    </source>
</reference>
<keyword evidence="3" id="KW-0762">Sugar transport</keyword>
<dbReference type="PROSITE" id="PS00211">
    <property type="entry name" value="ABC_TRANSPORTER_1"/>
    <property type="match status" value="1"/>
</dbReference>
<evidence type="ECO:0000256" key="6">
    <source>
        <dbReference type="ARBA" id="ARBA00022840"/>
    </source>
</evidence>
<dbReference type="InterPro" id="IPR017871">
    <property type="entry name" value="ABC_transporter-like_CS"/>
</dbReference>
<dbReference type="InterPro" id="IPR050107">
    <property type="entry name" value="ABC_carbohydrate_import_ATPase"/>
</dbReference>
<evidence type="ECO:0000256" key="4">
    <source>
        <dbReference type="ARBA" id="ARBA00022737"/>
    </source>
</evidence>
<evidence type="ECO:0000256" key="3">
    <source>
        <dbReference type="ARBA" id="ARBA00022597"/>
    </source>
</evidence>
<evidence type="ECO:0000256" key="2">
    <source>
        <dbReference type="ARBA" id="ARBA00022448"/>
    </source>
</evidence>
<dbReference type="Gene3D" id="3.40.50.300">
    <property type="entry name" value="P-loop containing nucleotide triphosphate hydrolases"/>
    <property type="match status" value="2"/>
</dbReference>
<dbReference type="Pfam" id="PF00005">
    <property type="entry name" value="ABC_tran"/>
    <property type="match status" value="2"/>
</dbReference>
<dbReference type="STRING" id="1036779.SAMN04515666_105405"/>
<dbReference type="InterPro" id="IPR003593">
    <property type="entry name" value="AAA+_ATPase"/>
</dbReference>
<keyword evidence="4" id="KW-0677">Repeat</keyword>
<evidence type="ECO:0000256" key="1">
    <source>
        <dbReference type="ARBA" id="ARBA00005417"/>
    </source>
</evidence>
<dbReference type="InterPro" id="IPR003439">
    <property type="entry name" value="ABC_transporter-like_ATP-bd"/>
</dbReference>
<organism evidence="8 9">
    <name type="scientific">Bosea lupini</name>
    <dbReference type="NCBI Taxonomy" id="1036779"/>
    <lineage>
        <taxon>Bacteria</taxon>
        <taxon>Pseudomonadati</taxon>
        <taxon>Pseudomonadota</taxon>
        <taxon>Alphaproteobacteria</taxon>
        <taxon>Hyphomicrobiales</taxon>
        <taxon>Boseaceae</taxon>
        <taxon>Bosea</taxon>
    </lineage>
</organism>
<dbReference type="AlphaFoldDB" id="A0A1H7T9K3"/>
<dbReference type="GO" id="GO:0016887">
    <property type="term" value="F:ATP hydrolysis activity"/>
    <property type="evidence" value="ECO:0007669"/>
    <property type="project" value="InterPro"/>
</dbReference>
<keyword evidence="6 8" id="KW-0067">ATP-binding</keyword>
<evidence type="ECO:0000313" key="8">
    <source>
        <dbReference type="EMBL" id="SEL81413.1"/>
    </source>
</evidence>
<accession>A0A1H7T9K3</accession>
<keyword evidence="2" id="KW-0813">Transport</keyword>
<dbReference type="GO" id="GO:0005524">
    <property type="term" value="F:ATP binding"/>
    <property type="evidence" value="ECO:0007669"/>
    <property type="project" value="UniProtKB-KW"/>
</dbReference>
<evidence type="ECO:0000256" key="5">
    <source>
        <dbReference type="ARBA" id="ARBA00022741"/>
    </source>
</evidence>
<gene>
    <name evidence="8" type="ORF">SAMN04515666_105405</name>
</gene>
<keyword evidence="5" id="KW-0547">Nucleotide-binding</keyword>